<protein>
    <recommendedName>
        <fullName evidence="5">SMODS and SLOG-associating 2TM effector domain-containing protein</fullName>
    </recommendedName>
</protein>
<feature type="compositionally biased region" description="Basic and acidic residues" evidence="1">
    <location>
        <begin position="146"/>
        <end position="179"/>
    </location>
</feature>
<evidence type="ECO:0000313" key="3">
    <source>
        <dbReference type="EMBL" id="GAA2104539.1"/>
    </source>
</evidence>
<evidence type="ECO:0000313" key="4">
    <source>
        <dbReference type="Proteomes" id="UP001500016"/>
    </source>
</evidence>
<feature type="transmembrane region" description="Helical" evidence="2">
    <location>
        <begin position="14"/>
        <end position="34"/>
    </location>
</feature>
<dbReference type="EMBL" id="BAAAPE010000030">
    <property type="protein sequence ID" value="GAA2104539.1"/>
    <property type="molecule type" value="Genomic_DNA"/>
</dbReference>
<organism evidence="3 4">
    <name type="scientific">Streptomyces albiaxialis</name>
    <dbReference type="NCBI Taxonomy" id="329523"/>
    <lineage>
        <taxon>Bacteria</taxon>
        <taxon>Bacillati</taxon>
        <taxon>Actinomycetota</taxon>
        <taxon>Actinomycetes</taxon>
        <taxon>Kitasatosporales</taxon>
        <taxon>Streptomycetaceae</taxon>
        <taxon>Streptomyces</taxon>
    </lineage>
</organism>
<reference evidence="3 4" key="1">
    <citation type="journal article" date="2019" name="Int. J. Syst. Evol. Microbiol.">
        <title>The Global Catalogue of Microorganisms (GCM) 10K type strain sequencing project: providing services to taxonomists for standard genome sequencing and annotation.</title>
        <authorList>
            <consortium name="The Broad Institute Genomics Platform"/>
            <consortium name="The Broad Institute Genome Sequencing Center for Infectious Disease"/>
            <person name="Wu L."/>
            <person name="Ma J."/>
        </authorList>
    </citation>
    <scope>NUCLEOTIDE SEQUENCE [LARGE SCALE GENOMIC DNA]</scope>
    <source>
        <strain evidence="3 4">JCM 15478</strain>
    </source>
</reference>
<feature type="region of interest" description="Disordered" evidence="1">
    <location>
        <begin position="139"/>
        <end position="179"/>
    </location>
</feature>
<accession>A0ABN2X477</accession>
<evidence type="ECO:0000256" key="2">
    <source>
        <dbReference type="SAM" id="Phobius"/>
    </source>
</evidence>
<keyword evidence="4" id="KW-1185">Reference proteome</keyword>
<evidence type="ECO:0000256" key="1">
    <source>
        <dbReference type="SAM" id="MobiDB-lite"/>
    </source>
</evidence>
<keyword evidence="2" id="KW-1133">Transmembrane helix</keyword>
<dbReference type="Proteomes" id="UP001500016">
    <property type="component" value="Unassembled WGS sequence"/>
</dbReference>
<name>A0ABN2X477_9ACTN</name>
<proteinExistence type="predicted"/>
<keyword evidence="2" id="KW-0812">Transmembrane</keyword>
<comment type="caution">
    <text evidence="3">The sequence shown here is derived from an EMBL/GenBank/DDBJ whole genome shotgun (WGS) entry which is preliminary data.</text>
</comment>
<keyword evidence="2" id="KW-0472">Membrane</keyword>
<sequence length="179" mass="19831">MSCAHVAPSVDAEWATLVGTALGAVMGVGATLVGEQVRWRRTTRDNKLQDRRNLYADCLVSFRRAHEGMRLAADEDHASPEARAARIRQVYRESGCDEARERLLLTATDEAASAINASYLSLREIREIFAAGSTVPSPDYAAARQAHRETAPRGDRRPREGHLERNGRASRERTTAYVL</sequence>
<evidence type="ECO:0008006" key="5">
    <source>
        <dbReference type="Google" id="ProtNLM"/>
    </source>
</evidence>
<gene>
    <name evidence="3" type="ORF">GCM10009801_80230</name>
</gene>